<evidence type="ECO:0000259" key="5">
    <source>
        <dbReference type="SMART" id="SM00916"/>
    </source>
</evidence>
<name>A0AAN7AQP2_9PEZI</name>
<keyword evidence="7" id="KW-1185">Reference proteome</keyword>
<reference evidence="6" key="1">
    <citation type="journal article" date="2023" name="Mol. Phylogenet. Evol.">
        <title>Genome-scale phylogeny and comparative genomics of the fungal order Sordariales.</title>
        <authorList>
            <person name="Hensen N."/>
            <person name="Bonometti L."/>
            <person name="Westerberg I."/>
            <person name="Brannstrom I.O."/>
            <person name="Guillou S."/>
            <person name="Cros-Aarteil S."/>
            <person name="Calhoun S."/>
            <person name="Haridas S."/>
            <person name="Kuo A."/>
            <person name="Mondo S."/>
            <person name="Pangilinan J."/>
            <person name="Riley R."/>
            <person name="LaButti K."/>
            <person name="Andreopoulos B."/>
            <person name="Lipzen A."/>
            <person name="Chen C."/>
            <person name="Yan M."/>
            <person name="Daum C."/>
            <person name="Ng V."/>
            <person name="Clum A."/>
            <person name="Steindorff A."/>
            <person name="Ohm R.A."/>
            <person name="Martin F."/>
            <person name="Silar P."/>
            <person name="Natvig D.O."/>
            <person name="Lalanne C."/>
            <person name="Gautier V."/>
            <person name="Ament-Velasquez S.L."/>
            <person name="Kruys A."/>
            <person name="Hutchinson M.I."/>
            <person name="Powell A.J."/>
            <person name="Barry K."/>
            <person name="Miller A.N."/>
            <person name="Grigoriev I.V."/>
            <person name="Debuchy R."/>
            <person name="Gladieux P."/>
            <person name="Hiltunen Thoren M."/>
            <person name="Johannesson H."/>
        </authorList>
    </citation>
    <scope>NUCLEOTIDE SEQUENCE</scope>
    <source>
        <strain evidence="6">CBS 315.58</strain>
    </source>
</reference>
<evidence type="ECO:0000256" key="3">
    <source>
        <dbReference type="ARBA" id="ARBA00023128"/>
    </source>
</evidence>
<dbReference type="GO" id="GO:0005840">
    <property type="term" value="C:ribosome"/>
    <property type="evidence" value="ECO:0007669"/>
    <property type="project" value="UniProtKB-KW"/>
</dbReference>
<dbReference type="SUPFAM" id="SSF52833">
    <property type="entry name" value="Thioredoxin-like"/>
    <property type="match status" value="1"/>
</dbReference>
<evidence type="ECO:0000313" key="6">
    <source>
        <dbReference type="EMBL" id="KAK4197586.1"/>
    </source>
</evidence>
<organism evidence="6 7">
    <name type="scientific">Triangularia verruculosa</name>
    <dbReference type="NCBI Taxonomy" id="2587418"/>
    <lineage>
        <taxon>Eukaryota</taxon>
        <taxon>Fungi</taxon>
        <taxon>Dikarya</taxon>
        <taxon>Ascomycota</taxon>
        <taxon>Pezizomycotina</taxon>
        <taxon>Sordariomycetes</taxon>
        <taxon>Sordariomycetidae</taxon>
        <taxon>Sordariales</taxon>
        <taxon>Podosporaceae</taxon>
        <taxon>Triangularia</taxon>
    </lineage>
</organism>
<reference evidence="6" key="2">
    <citation type="submission" date="2023-05" db="EMBL/GenBank/DDBJ databases">
        <authorList>
            <consortium name="Lawrence Berkeley National Laboratory"/>
            <person name="Steindorff A."/>
            <person name="Hensen N."/>
            <person name="Bonometti L."/>
            <person name="Westerberg I."/>
            <person name="Brannstrom I.O."/>
            <person name="Guillou S."/>
            <person name="Cros-Aarteil S."/>
            <person name="Calhoun S."/>
            <person name="Haridas S."/>
            <person name="Kuo A."/>
            <person name="Mondo S."/>
            <person name="Pangilinan J."/>
            <person name="Riley R."/>
            <person name="Labutti K."/>
            <person name="Andreopoulos B."/>
            <person name="Lipzen A."/>
            <person name="Chen C."/>
            <person name="Yanf M."/>
            <person name="Daum C."/>
            <person name="Ng V."/>
            <person name="Clum A."/>
            <person name="Ohm R."/>
            <person name="Martin F."/>
            <person name="Silar P."/>
            <person name="Natvig D."/>
            <person name="Lalanne C."/>
            <person name="Gautier V."/>
            <person name="Ament-Velasquez S.L."/>
            <person name="Kruys A."/>
            <person name="Hutchinson M.I."/>
            <person name="Powell A.J."/>
            <person name="Barry K."/>
            <person name="Miller A.N."/>
            <person name="Grigoriev I.V."/>
            <person name="Debuchy R."/>
            <person name="Gladieux P."/>
            <person name="Thoren M.H."/>
            <person name="Johannesson H."/>
        </authorList>
    </citation>
    <scope>NUCLEOTIDE SEQUENCE</scope>
    <source>
        <strain evidence="6">CBS 315.58</strain>
    </source>
</reference>
<protein>
    <submittedName>
        <fullName evidence="6">CI-B8 domain-containing protein</fullName>
    </submittedName>
</protein>
<dbReference type="GO" id="GO:1990904">
    <property type="term" value="C:ribonucleoprotein complex"/>
    <property type="evidence" value="ECO:0007669"/>
    <property type="project" value="UniProtKB-KW"/>
</dbReference>
<evidence type="ECO:0000313" key="7">
    <source>
        <dbReference type="Proteomes" id="UP001303160"/>
    </source>
</evidence>
<gene>
    <name evidence="6" type="ORF">QBC40DRAFT_285222</name>
</gene>
<comment type="subcellular location">
    <subcellularLocation>
        <location evidence="1">Mitochondrion</location>
    </subcellularLocation>
</comment>
<evidence type="ECO:0000256" key="2">
    <source>
        <dbReference type="ARBA" id="ARBA00022980"/>
    </source>
</evidence>
<evidence type="ECO:0000256" key="4">
    <source>
        <dbReference type="ARBA" id="ARBA00023274"/>
    </source>
</evidence>
<dbReference type="Pfam" id="PF05047">
    <property type="entry name" value="L51_S25_CI-B8"/>
    <property type="match status" value="1"/>
</dbReference>
<dbReference type="GO" id="GO:0005739">
    <property type="term" value="C:mitochondrion"/>
    <property type="evidence" value="ECO:0007669"/>
    <property type="project" value="UniProtKB-SubCell"/>
</dbReference>
<dbReference type="AlphaFoldDB" id="A0AAN7AQP2"/>
<evidence type="ECO:0000256" key="1">
    <source>
        <dbReference type="ARBA" id="ARBA00004173"/>
    </source>
</evidence>
<keyword evidence="4" id="KW-0687">Ribonucleoprotein</keyword>
<proteinExistence type="predicted"/>
<dbReference type="EMBL" id="MU863960">
    <property type="protein sequence ID" value="KAK4197586.1"/>
    <property type="molecule type" value="Genomic_DNA"/>
</dbReference>
<keyword evidence="3" id="KW-0496">Mitochondrion</keyword>
<dbReference type="Proteomes" id="UP001303160">
    <property type="component" value="Unassembled WGS sequence"/>
</dbReference>
<keyword evidence="2" id="KW-0689">Ribosomal protein</keyword>
<dbReference type="InterPro" id="IPR007741">
    <property type="entry name" value="Ribosomal_mL43/mS25/NADH_DH"/>
</dbReference>
<sequence length="199" mass="22229">MVGVIRRLHKLKSTLLDIKCGPGAAIFPSDVTRIHLEFAYGLAGHLGPRKFWRNNLPRLKFWNPAIPMVINRTKDVSGPAVLSVYFREPGSTLQELQTPSSSFHGFAKAPQPAEGERVLTIDMKNLESDKILEELLTKSGAVPVRPSPQEEADMAELRDLRQIGEVDRERVKRKTDAEKREKRLIAQAQSEAAAIRAAL</sequence>
<feature type="domain" description="Ribosomal protein/NADH dehydrogenase" evidence="5">
    <location>
        <begin position="43"/>
        <end position="142"/>
    </location>
</feature>
<dbReference type="SMART" id="SM00916">
    <property type="entry name" value="L51_S25_CI-B8"/>
    <property type="match status" value="1"/>
</dbReference>
<dbReference type="PANTHER" id="PTHR13274">
    <property type="entry name" value="MITOCHONDRIAL RIBOSOMAL PROTEIN S25"/>
    <property type="match status" value="1"/>
</dbReference>
<dbReference type="InterPro" id="IPR040049">
    <property type="entry name" value="Ribosomal_mS25/mL61"/>
</dbReference>
<dbReference type="GO" id="GO:0003735">
    <property type="term" value="F:structural constituent of ribosome"/>
    <property type="evidence" value="ECO:0007669"/>
    <property type="project" value="InterPro"/>
</dbReference>
<comment type="caution">
    <text evidence="6">The sequence shown here is derived from an EMBL/GenBank/DDBJ whole genome shotgun (WGS) entry which is preliminary data.</text>
</comment>
<accession>A0AAN7AQP2</accession>
<dbReference type="InterPro" id="IPR036249">
    <property type="entry name" value="Thioredoxin-like_sf"/>
</dbReference>
<dbReference type="PANTHER" id="PTHR13274:SF2">
    <property type="entry name" value="SMALL RIBOSOMAL SUBUNIT PROTEIN MS25"/>
    <property type="match status" value="1"/>
</dbReference>